<feature type="transmembrane region" description="Helical" evidence="2">
    <location>
        <begin position="207"/>
        <end position="229"/>
    </location>
</feature>
<comment type="caution">
    <text evidence="4">The sequence shown here is derived from an EMBL/GenBank/DDBJ whole genome shotgun (WGS) entry which is preliminary data.</text>
</comment>
<reference evidence="5" key="1">
    <citation type="journal article" date="2019" name="Int. J. Syst. Evol. Microbiol.">
        <title>The Global Catalogue of Microorganisms (GCM) 10K type strain sequencing project: providing services to taxonomists for standard genome sequencing and annotation.</title>
        <authorList>
            <consortium name="The Broad Institute Genomics Platform"/>
            <consortium name="The Broad Institute Genome Sequencing Center for Infectious Disease"/>
            <person name="Wu L."/>
            <person name="Ma J."/>
        </authorList>
    </citation>
    <scope>NUCLEOTIDE SEQUENCE [LARGE SCALE GENOMIC DNA]</scope>
    <source>
        <strain evidence="5">JCM 18459</strain>
    </source>
</reference>
<sequence length="515" mass="53527">MSDVPPAPPSPATHETQVHEVEWQRLDPRMLLVHPIREVVRFLPVLIGLAVAGTASGGAPWQLLGVAVPVALGIGRYLTTRFRVADGRVELRRGLLSRRVSSTPIDRVRTVDLTSSLVQRVLGLTTLRIGTGQQQSDGEGLDLDGLPHDRARALRGDLLRASAVADAPGHPEGPAPGVPGVPTAGGPWTAPPPVPPLVTFDPAWLRFAPFTGTGLVVALAVLGGGAQLLDAFDVWQRLDRDDVPAASTVGLVVGGVVVLLVVLALSVVGFLVANGGFRLSREHGSWHVARGLLTTRETSIDEERLAGVALGEPLALRVAGGRHLQAIVTGIDRNQMGAATLVPPSPADVAPRVAARLLGDPAPVEAPLVGHGRRAATRRWVRALVPAAVVAAVLVAVAAAGGPWWLLVPAALVLLAAAALAADRVRGLGHALVAGHLVARSGSLNRSRQMLDVGHVIGFTLRSTWFQRRAGLTTLVATTAGGSGAVGVLDVPTEEAVRVADEAIPGLVSQFLAHP</sequence>
<feature type="region of interest" description="Disordered" evidence="1">
    <location>
        <begin position="165"/>
        <end position="188"/>
    </location>
</feature>
<feature type="transmembrane region" description="Helical" evidence="2">
    <location>
        <begin position="61"/>
        <end position="78"/>
    </location>
</feature>
<dbReference type="InterPro" id="IPR005182">
    <property type="entry name" value="YdbS-like_PH"/>
</dbReference>
<protein>
    <submittedName>
        <fullName evidence="4">PH domain-containing protein</fullName>
    </submittedName>
</protein>
<feature type="transmembrane region" description="Helical" evidence="2">
    <location>
        <begin position="249"/>
        <end position="273"/>
    </location>
</feature>
<feature type="transmembrane region" description="Helical" evidence="2">
    <location>
        <begin position="380"/>
        <end position="398"/>
    </location>
</feature>
<dbReference type="EMBL" id="BAABKG010000002">
    <property type="protein sequence ID" value="GAA5148301.1"/>
    <property type="molecule type" value="Genomic_DNA"/>
</dbReference>
<evidence type="ECO:0000313" key="4">
    <source>
        <dbReference type="EMBL" id="GAA5148301.1"/>
    </source>
</evidence>
<dbReference type="InterPro" id="IPR014529">
    <property type="entry name" value="UCP026631"/>
</dbReference>
<keyword evidence="2" id="KW-0812">Transmembrane</keyword>
<proteinExistence type="predicted"/>
<keyword evidence="2" id="KW-1133">Transmembrane helix</keyword>
<dbReference type="PANTHER" id="PTHR34473:SF2">
    <property type="entry name" value="UPF0699 TRANSMEMBRANE PROTEIN YDBT"/>
    <property type="match status" value="1"/>
</dbReference>
<feature type="domain" description="YdbS-like PH" evidence="3">
    <location>
        <begin position="436"/>
        <end position="500"/>
    </location>
</feature>
<accession>A0ABP9PKR1</accession>
<evidence type="ECO:0000313" key="5">
    <source>
        <dbReference type="Proteomes" id="UP001500221"/>
    </source>
</evidence>
<dbReference type="PANTHER" id="PTHR34473">
    <property type="entry name" value="UPF0699 TRANSMEMBRANE PROTEIN YDBS"/>
    <property type="match status" value="1"/>
</dbReference>
<gene>
    <name evidence="4" type="ORF">GCM10023340_21990</name>
</gene>
<dbReference type="Proteomes" id="UP001500221">
    <property type="component" value="Unassembled WGS sequence"/>
</dbReference>
<name>A0ABP9PKR1_9ACTN</name>
<feature type="domain" description="YdbS-like PH" evidence="3">
    <location>
        <begin position="77"/>
        <end position="155"/>
    </location>
</feature>
<evidence type="ECO:0000256" key="2">
    <source>
        <dbReference type="SAM" id="Phobius"/>
    </source>
</evidence>
<dbReference type="PIRSF" id="PIRSF026631">
    <property type="entry name" value="UCP026631"/>
    <property type="match status" value="1"/>
</dbReference>
<organism evidence="4 5">
    <name type="scientific">Nocardioides marinquilinus</name>
    <dbReference type="NCBI Taxonomy" id="1210400"/>
    <lineage>
        <taxon>Bacteria</taxon>
        <taxon>Bacillati</taxon>
        <taxon>Actinomycetota</taxon>
        <taxon>Actinomycetes</taxon>
        <taxon>Propionibacteriales</taxon>
        <taxon>Nocardioidaceae</taxon>
        <taxon>Nocardioides</taxon>
    </lineage>
</organism>
<dbReference type="Pfam" id="PF03703">
    <property type="entry name" value="bPH_2"/>
    <property type="match status" value="2"/>
</dbReference>
<keyword evidence="5" id="KW-1185">Reference proteome</keyword>
<evidence type="ECO:0000259" key="3">
    <source>
        <dbReference type="Pfam" id="PF03703"/>
    </source>
</evidence>
<evidence type="ECO:0000256" key="1">
    <source>
        <dbReference type="SAM" id="MobiDB-lite"/>
    </source>
</evidence>
<dbReference type="RefSeq" id="WP_345458203.1">
    <property type="nucleotide sequence ID" value="NZ_BAABKG010000002.1"/>
</dbReference>
<keyword evidence="2" id="KW-0472">Membrane</keyword>